<dbReference type="Gene3D" id="1.10.101.10">
    <property type="entry name" value="PGBD-like superfamily/PGBD"/>
    <property type="match status" value="2"/>
</dbReference>
<dbReference type="InterPro" id="IPR002477">
    <property type="entry name" value="Peptidoglycan-bd-like"/>
</dbReference>
<dbReference type="EMBL" id="JACOPR010000001">
    <property type="protein sequence ID" value="MBC5729243.1"/>
    <property type="molecule type" value="Genomic_DNA"/>
</dbReference>
<dbReference type="SUPFAM" id="SSF47090">
    <property type="entry name" value="PGBD-like"/>
    <property type="match status" value="2"/>
</dbReference>
<feature type="domain" description="Peptidoglycan binding-like" evidence="1">
    <location>
        <begin position="189"/>
        <end position="251"/>
    </location>
</feature>
<dbReference type="Pfam" id="PF08486">
    <property type="entry name" value="SpoIID"/>
    <property type="match status" value="1"/>
</dbReference>
<feature type="domain" description="Peptidoglycan binding-like" evidence="1">
    <location>
        <begin position="289"/>
        <end position="350"/>
    </location>
</feature>
<keyword evidence="4" id="KW-1185">Reference proteome</keyword>
<name>A0ABR7HP12_9FIRM</name>
<evidence type="ECO:0000259" key="2">
    <source>
        <dbReference type="Pfam" id="PF08486"/>
    </source>
</evidence>
<dbReference type="Pfam" id="PF01471">
    <property type="entry name" value="PG_binding_1"/>
    <property type="match status" value="2"/>
</dbReference>
<reference evidence="3 4" key="1">
    <citation type="submission" date="2020-08" db="EMBL/GenBank/DDBJ databases">
        <title>Genome public.</title>
        <authorList>
            <person name="Liu C."/>
            <person name="Sun Q."/>
        </authorList>
    </citation>
    <scope>NUCLEOTIDE SEQUENCE [LARGE SCALE GENOMIC DNA]</scope>
    <source>
        <strain evidence="3 4">New-38</strain>
    </source>
</reference>
<feature type="domain" description="Sporulation stage II protein D amidase enhancer LytB N-terminal" evidence="2">
    <location>
        <begin position="28"/>
        <end position="105"/>
    </location>
</feature>
<evidence type="ECO:0000313" key="4">
    <source>
        <dbReference type="Proteomes" id="UP000660021"/>
    </source>
</evidence>
<accession>A0ABR7HP12</accession>
<dbReference type="InterPro" id="IPR013693">
    <property type="entry name" value="SpoIID/LytB_N"/>
</dbReference>
<comment type="caution">
    <text evidence="3">The sequence shown here is derived from an EMBL/GenBank/DDBJ whole genome shotgun (WGS) entry which is preliminary data.</text>
</comment>
<evidence type="ECO:0000259" key="1">
    <source>
        <dbReference type="Pfam" id="PF01471"/>
    </source>
</evidence>
<proteinExistence type="predicted"/>
<gene>
    <name evidence="3" type="ORF">H8S34_00140</name>
</gene>
<dbReference type="RefSeq" id="WP_101693351.1">
    <property type="nucleotide sequence ID" value="NZ_JACOPR010000001.1"/>
</dbReference>
<organism evidence="3 4">
    <name type="scientific">Pseudoflavonifractor hominis</name>
    <dbReference type="NCBI Taxonomy" id="2763059"/>
    <lineage>
        <taxon>Bacteria</taxon>
        <taxon>Bacillati</taxon>
        <taxon>Bacillota</taxon>
        <taxon>Clostridia</taxon>
        <taxon>Eubacteriales</taxon>
        <taxon>Oscillospiraceae</taxon>
        <taxon>Pseudoflavonifractor</taxon>
    </lineage>
</organism>
<sequence>MPSTVLPYIPQYITVHLGPPGSDAENVTVSFPDYVKNVASSEIYPTWEPAALRANILAIISYALNRVYTEYYPSQGYPFNITSSTAYDQKYIHGRNTYENIDQIVDEIFNTYIRRIGYVEPLAAKFCNGTTTTCDGLSQWGSQDLAKQGYDTMDILRYYYGDNIELVSNAPILGIQYSYPGAPLRQGAQGPDVVQLQTMLNQVARDYPAIPRIQPVDGIFGPSTEQSVIRFQEIFGLTPDGVVGNATWYRLVYLYVGIRDLSELVSEGQTFYSFQLQNLNDGLLTLGSQGDGVKVLQYMLTVLSEFYPDVPAVEQDGIYGDSTRRSVMAFQRHVGLPATGAVDSATWTALYRAYEGIRDTVIIDGNLFPLASFVGEQGQPGTNSP</sequence>
<protein>
    <submittedName>
        <fullName evidence="3">Peptidoglycan-binding protein</fullName>
    </submittedName>
</protein>
<dbReference type="InterPro" id="IPR036365">
    <property type="entry name" value="PGBD-like_sf"/>
</dbReference>
<evidence type="ECO:0000313" key="3">
    <source>
        <dbReference type="EMBL" id="MBC5729243.1"/>
    </source>
</evidence>
<dbReference type="InterPro" id="IPR036366">
    <property type="entry name" value="PGBDSf"/>
</dbReference>
<dbReference type="Proteomes" id="UP000660021">
    <property type="component" value="Unassembled WGS sequence"/>
</dbReference>